<feature type="domain" description="TonB-dependent receptor plug" evidence="11">
    <location>
        <begin position="147"/>
        <end position="248"/>
    </location>
</feature>
<evidence type="ECO:0000256" key="2">
    <source>
        <dbReference type="ARBA" id="ARBA00022448"/>
    </source>
</evidence>
<evidence type="ECO:0000313" key="12">
    <source>
        <dbReference type="EMBL" id="RKF18922.1"/>
    </source>
</evidence>
<accession>A0A420EE57</accession>
<gene>
    <name evidence="12" type="ORF">D6851_14070</name>
</gene>
<evidence type="ECO:0000256" key="3">
    <source>
        <dbReference type="ARBA" id="ARBA00022452"/>
    </source>
</evidence>
<evidence type="ECO:0000313" key="13">
    <source>
        <dbReference type="Proteomes" id="UP000284395"/>
    </source>
</evidence>
<dbReference type="InterPro" id="IPR000531">
    <property type="entry name" value="Beta-barrel_TonB"/>
</dbReference>
<evidence type="ECO:0000256" key="6">
    <source>
        <dbReference type="ARBA" id="ARBA00023136"/>
    </source>
</evidence>
<dbReference type="NCBIfam" id="TIGR01782">
    <property type="entry name" value="TonB-Xanth-Caul"/>
    <property type="match status" value="1"/>
</dbReference>
<evidence type="ECO:0000256" key="5">
    <source>
        <dbReference type="ARBA" id="ARBA00023077"/>
    </source>
</evidence>
<keyword evidence="13" id="KW-1185">Reference proteome</keyword>
<dbReference type="EMBL" id="RAPF01000008">
    <property type="protein sequence ID" value="RKF18922.1"/>
    <property type="molecule type" value="Genomic_DNA"/>
</dbReference>
<dbReference type="InterPro" id="IPR012910">
    <property type="entry name" value="Plug_dom"/>
</dbReference>
<dbReference type="Gene3D" id="2.170.130.10">
    <property type="entry name" value="TonB-dependent receptor, plug domain"/>
    <property type="match status" value="1"/>
</dbReference>
<evidence type="ECO:0000259" key="11">
    <source>
        <dbReference type="Pfam" id="PF07715"/>
    </source>
</evidence>
<name>A0A420EE57_9SPHN</name>
<dbReference type="PANTHER" id="PTHR40980">
    <property type="entry name" value="PLUG DOMAIN-CONTAINING PROTEIN"/>
    <property type="match status" value="1"/>
</dbReference>
<keyword evidence="12" id="KW-0675">Receptor</keyword>
<sequence>MQEIGRFSAFRFAEIRETVCYKNNNAYKIRYTISFCSDMTPPVESLMNTTGGYVMTNKQYLWAGVGTVALAISVQAQAAQAQSGSYASVEECQADLQARAVANGEAADRAQVAATCRSIVQGDLTDNSSAIIVRGVRGSVNAAIENKRTSNQIVETVVAEDVGKLPDNNVTEAISRVTGVQISRARGEGENVLIRGMPEVNTTINGTGANMGTGRSMGLNDIPAELLKSVEVYKTRTADQVEGSIGGTVNVELRRPLDLKDGLTVAGSMRGSYDSQSDKVSPYGSLLLADNFDTGIGEIGLLANISYTKAFYREDFVDSESPFTASGIALESLPDNLKGLIIPYRAKYGVEDGVRKRPSVNLVAQWKPTDELNFILEGTYFGTREKRNYSHTYMLLRDSAALSDLTLTDDGRVLQAATLTNEDGIPAGFDTIYNDFKRDYYAVNFETHWQGEGGSINAQVQYSWSNDDTYFVESLSRPYGLSEATIDFASDKMPSGAPYIEFPGFDAGNIDSYGLERFQDNQNDLSNKEFTAAVDFTVDVTPDGFWKSFQGGVRFNKRKVAKGYGYRDGLPRIDGEMTPLADFPGGDLAQFYGPEVDGAQQWLAIPGSYLMSHMDDVLDYIRTYDPNNAAFDGALPPADSGQNFHSTENSMAVFGQIFYGFELGGIPIDGVAGARLVNTWGDVRSVNFRPNEDGDVEIEDSYNKASFIDVLPSINAVAHFTPQLQLRLAYTTGVKRADFYELRPFYYVNTGATPIRVDAGNPDLKAQKSDNYDISLEYYFGRGGALTFGAFVKKPSNYLYWEERTESLAPYGYAGEGTVAMQRNAGSGEFIGFEAAATGFFEFLPGLLSNFGASVNATYIPRYKIDFPFDEATSQIPGIFDADGTSEWTGNAALYYDSDKFSARLAYNYRSKSRDGVWTGNPEFSHYTDATSRFDAAINYTPVSFMTLSLEGTNLLKNNTEMFFGKSNLLPRGIRVQARTVQGSVRFRF</sequence>
<proteinExistence type="inferred from homology"/>
<feature type="domain" description="TonB-dependent receptor-like beta-barrel" evidence="10">
    <location>
        <begin position="508"/>
        <end position="955"/>
    </location>
</feature>
<dbReference type="SUPFAM" id="SSF56935">
    <property type="entry name" value="Porins"/>
    <property type="match status" value="1"/>
</dbReference>
<dbReference type="PROSITE" id="PS52016">
    <property type="entry name" value="TONB_DEPENDENT_REC_3"/>
    <property type="match status" value="1"/>
</dbReference>
<evidence type="ECO:0000259" key="10">
    <source>
        <dbReference type="Pfam" id="PF00593"/>
    </source>
</evidence>
<keyword evidence="4 8" id="KW-0812">Transmembrane</keyword>
<dbReference type="AlphaFoldDB" id="A0A420EE57"/>
<dbReference type="InterPro" id="IPR036942">
    <property type="entry name" value="Beta-barrel_TonB_sf"/>
</dbReference>
<dbReference type="Proteomes" id="UP000284395">
    <property type="component" value="Unassembled WGS sequence"/>
</dbReference>
<dbReference type="Pfam" id="PF00593">
    <property type="entry name" value="TonB_dep_Rec_b-barrel"/>
    <property type="match status" value="1"/>
</dbReference>
<reference evidence="12 13" key="1">
    <citation type="submission" date="2018-09" db="EMBL/GenBank/DDBJ databases">
        <title>Altererythrobacter spongiae sp. nov., isolated from a marine sponge.</title>
        <authorList>
            <person name="Zhuang L."/>
            <person name="Luo L."/>
        </authorList>
    </citation>
    <scope>NUCLEOTIDE SEQUENCE [LARGE SCALE GENOMIC DNA]</scope>
    <source>
        <strain evidence="12 13">HN-Y73</strain>
    </source>
</reference>
<dbReference type="InterPro" id="IPR037066">
    <property type="entry name" value="Plug_dom_sf"/>
</dbReference>
<dbReference type="Gene3D" id="2.40.170.20">
    <property type="entry name" value="TonB-dependent receptor, beta-barrel domain"/>
    <property type="match status" value="1"/>
</dbReference>
<evidence type="ECO:0000256" key="7">
    <source>
        <dbReference type="ARBA" id="ARBA00023237"/>
    </source>
</evidence>
<evidence type="ECO:0000256" key="1">
    <source>
        <dbReference type="ARBA" id="ARBA00004571"/>
    </source>
</evidence>
<dbReference type="PANTHER" id="PTHR40980:SF4">
    <property type="entry name" value="TONB-DEPENDENT RECEPTOR-LIKE BETA-BARREL DOMAIN-CONTAINING PROTEIN"/>
    <property type="match status" value="1"/>
</dbReference>
<evidence type="ECO:0000256" key="9">
    <source>
        <dbReference type="RuleBase" id="RU003357"/>
    </source>
</evidence>
<organism evidence="12 13">
    <name type="scientific">Altericroceibacterium spongiae</name>
    <dbReference type="NCBI Taxonomy" id="2320269"/>
    <lineage>
        <taxon>Bacteria</taxon>
        <taxon>Pseudomonadati</taxon>
        <taxon>Pseudomonadota</taxon>
        <taxon>Alphaproteobacteria</taxon>
        <taxon>Sphingomonadales</taxon>
        <taxon>Erythrobacteraceae</taxon>
        <taxon>Altericroceibacterium</taxon>
    </lineage>
</organism>
<dbReference type="InterPro" id="IPR010104">
    <property type="entry name" value="TonB_rcpt_bac"/>
</dbReference>
<keyword evidence="6 8" id="KW-0472">Membrane</keyword>
<comment type="subcellular location">
    <subcellularLocation>
        <location evidence="1 8">Cell outer membrane</location>
        <topology evidence="1 8">Multi-pass membrane protein</topology>
    </subcellularLocation>
</comment>
<keyword evidence="5 9" id="KW-0798">TonB box</keyword>
<dbReference type="GO" id="GO:0009279">
    <property type="term" value="C:cell outer membrane"/>
    <property type="evidence" value="ECO:0007669"/>
    <property type="project" value="UniProtKB-SubCell"/>
</dbReference>
<keyword evidence="3 8" id="KW-1134">Transmembrane beta strand</keyword>
<comment type="similarity">
    <text evidence="8 9">Belongs to the TonB-dependent receptor family.</text>
</comment>
<keyword evidence="7 8" id="KW-0998">Cell outer membrane</keyword>
<dbReference type="Pfam" id="PF07715">
    <property type="entry name" value="Plug"/>
    <property type="match status" value="1"/>
</dbReference>
<dbReference type="InterPro" id="IPR039426">
    <property type="entry name" value="TonB-dep_rcpt-like"/>
</dbReference>
<comment type="caution">
    <text evidence="12">The sequence shown here is derived from an EMBL/GenBank/DDBJ whole genome shotgun (WGS) entry which is preliminary data.</text>
</comment>
<dbReference type="OrthoDB" id="5476657at2"/>
<evidence type="ECO:0000256" key="8">
    <source>
        <dbReference type="PROSITE-ProRule" id="PRU01360"/>
    </source>
</evidence>
<evidence type="ECO:0000256" key="4">
    <source>
        <dbReference type="ARBA" id="ARBA00022692"/>
    </source>
</evidence>
<protein>
    <submittedName>
        <fullName evidence="12">TonB-dependent receptor</fullName>
    </submittedName>
</protein>
<keyword evidence="2 8" id="KW-0813">Transport</keyword>